<feature type="region of interest" description="Disordered" evidence="3">
    <location>
        <begin position="30"/>
        <end position="78"/>
    </location>
</feature>
<evidence type="ECO:0000313" key="6">
    <source>
        <dbReference type="Proteomes" id="UP000606786"/>
    </source>
</evidence>
<dbReference type="PROSITE" id="PS51980">
    <property type="entry name" value="OCEL"/>
    <property type="match status" value="1"/>
</dbReference>
<dbReference type="EMBL" id="CAJHJT010000001">
    <property type="protein sequence ID" value="CAD6991391.1"/>
    <property type="molecule type" value="Genomic_DNA"/>
</dbReference>
<comment type="caution">
    <text evidence="5">The sequence shown here is derived from an EMBL/GenBank/DDBJ whole genome shotgun (WGS) entry which is preliminary data.</text>
</comment>
<evidence type="ECO:0000259" key="4">
    <source>
        <dbReference type="PROSITE" id="PS51980"/>
    </source>
</evidence>
<dbReference type="InterPro" id="IPR031176">
    <property type="entry name" value="ELL/occludin"/>
</dbReference>
<sequence length="239" mass="27958">MHFCEFSANRREANKRIASTVRKDNASIMSDRVSSKIQKQQLQRDEPLPVDLRRGSTSTPRQTESDESCHSGEDHTEQQYLETRRVATAAAATVDDLDVPTFDFSMFTTIDSLEQRHQYKVIFDKDFEEYGQLLEHVNGVREGFHVLNNKLLHLDKGSREYKIVELQIRAAYEWLHSADERRRKLRFDYLHAKLAHIGRLVQHFDKRVAMAEAVALAESCLRERRRQRNLSRLRGPHQI</sequence>
<evidence type="ECO:0000313" key="5">
    <source>
        <dbReference type="EMBL" id="CAD6991391.1"/>
    </source>
</evidence>
<dbReference type="GO" id="GO:0000987">
    <property type="term" value="F:cis-regulatory region sequence-specific DNA binding"/>
    <property type="evidence" value="ECO:0007669"/>
    <property type="project" value="TreeGrafter"/>
</dbReference>
<reference evidence="5" key="1">
    <citation type="submission" date="2020-11" db="EMBL/GenBank/DDBJ databases">
        <authorList>
            <person name="Whitehead M."/>
        </authorList>
    </citation>
    <scope>NUCLEOTIDE SEQUENCE</scope>
    <source>
        <strain evidence="5">EGII</strain>
    </source>
</reference>
<organism evidence="5 6">
    <name type="scientific">Ceratitis capitata</name>
    <name type="common">Mediterranean fruit fly</name>
    <name type="synonym">Tephritis capitata</name>
    <dbReference type="NCBI Taxonomy" id="7213"/>
    <lineage>
        <taxon>Eukaryota</taxon>
        <taxon>Metazoa</taxon>
        <taxon>Ecdysozoa</taxon>
        <taxon>Arthropoda</taxon>
        <taxon>Hexapoda</taxon>
        <taxon>Insecta</taxon>
        <taxon>Pterygota</taxon>
        <taxon>Neoptera</taxon>
        <taxon>Endopterygota</taxon>
        <taxon>Diptera</taxon>
        <taxon>Brachycera</taxon>
        <taxon>Muscomorpha</taxon>
        <taxon>Tephritoidea</taxon>
        <taxon>Tephritidae</taxon>
        <taxon>Ceratitis</taxon>
        <taxon>Ceratitis</taxon>
    </lineage>
</organism>
<evidence type="ECO:0000256" key="2">
    <source>
        <dbReference type="PROSITE-ProRule" id="PRU01324"/>
    </source>
</evidence>
<feature type="domain" description="OCEL" evidence="4">
    <location>
        <begin position="101"/>
        <end position="209"/>
    </location>
</feature>
<dbReference type="SUPFAM" id="SSF144292">
    <property type="entry name" value="occludin/ELL-like"/>
    <property type="match status" value="1"/>
</dbReference>
<dbReference type="PANTHER" id="PTHR23288:SF17">
    <property type="entry name" value="RNA POLYMERASE II ELONGATION FACTOR ELL"/>
    <property type="match status" value="1"/>
</dbReference>
<comment type="similarity">
    <text evidence="1 2">Belongs to the ELL/occludin family.</text>
</comment>
<dbReference type="InterPro" id="IPR010844">
    <property type="entry name" value="Occludin_ELL"/>
</dbReference>
<evidence type="ECO:0000256" key="3">
    <source>
        <dbReference type="SAM" id="MobiDB-lite"/>
    </source>
</evidence>
<evidence type="ECO:0000256" key="1">
    <source>
        <dbReference type="ARBA" id="ARBA00009171"/>
    </source>
</evidence>
<accession>A0A811TYQ6</accession>
<gene>
    <name evidence="5" type="ORF">CCAP1982_LOCUS318</name>
</gene>
<dbReference type="GO" id="GO:0032968">
    <property type="term" value="P:positive regulation of transcription elongation by RNA polymerase II"/>
    <property type="evidence" value="ECO:0007669"/>
    <property type="project" value="TreeGrafter"/>
</dbReference>
<feature type="compositionally biased region" description="Basic and acidic residues" evidence="3">
    <location>
        <begin position="42"/>
        <end position="54"/>
    </location>
</feature>
<protein>
    <submittedName>
        <fullName evidence="5">(Mediterranean fruit fly) hypothetical protein</fullName>
    </submittedName>
</protein>
<dbReference type="AlphaFoldDB" id="A0A811TYQ6"/>
<dbReference type="GO" id="GO:0008023">
    <property type="term" value="C:transcription elongation factor complex"/>
    <property type="evidence" value="ECO:0007669"/>
    <property type="project" value="TreeGrafter"/>
</dbReference>
<dbReference type="GO" id="GO:0042795">
    <property type="term" value="P:snRNA transcription by RNA polymerase II"/>
    <property type="evidence" value="ECO:0007669"/>
    <property type="project" value="TreeGrafter"/>
</dbReference>
<dbReference type="Proteomes" id="UP000606786">
    <property type="component" value="Unassembled WGS sequence"/>
</dbReference>
<feature type="compositionally biased region" description="Basic and acidic residues" evidence="3">
    <location>
        <begin position="63"/>
        <end position="78"/>
    </location>
</feature>
<dbReference type="OrthoDB" id="6284217at2759"/>
<proteinExistence type="inferred from homology"/>
<keyword evidence="6" id="KW-1185">Reference proteome</keyword>
<name>A0A811TYQ6_CERCA</name>
<dbReference type="Pfam" id="PF07303">
    <property type="entry name" value="Occludin_ELL"/>
    <property type="match status" value="1"/>
</dbReference>
<dbReference type="PANTHER" id="PTHR23288">
    <property type="entry name" value="OCCLUDIN AND RNA POLYMERASE II ELONGATION FACTOR ELL"/>
    <property type="match status" value="1"/>
</dbReference>
<dbReference type="Gene3D" id="6.10.140.340">
    <property type="match status" value="1"/>
</dbReference>